<gene>
    <name evidence="1" type="ORF">ERS852560_00650</name>
    <name evidence="3" type="ORF">GKD54_11840</name>
    <name evidence="2" type="ORF">GKD58_04905</name>
</gene>
<dbReference type="GO" id="GO:0015774">
    <property type="term" value="P:polysaccharide transport"/>
    <property type="evidence" value="ECO:0007669"/>
    <property type="project" value="InterPro"/>
</dbReference>
<evidence type="ECO:0000313" key="2">
    <source>
        <dbReference type="EMBL" id="MRY83614.1"/>
    </source>
</evidence>
<reference evidence="5 6" key="2">
    <citation type="journal article" date="2019" name="Nat. Med.">
        <title>A library of human gut bacterial isolates paired with longitudinal multiomics data enables mechanistic microbiome research.</title>
        <authorList>
            <person name="Poyet M."/>
            <person name="Groussin M."/>
            <person name="Gibbons S.M."/>
            <person name="Avila-Pacheco J."/>
            <person name="Jiang X."/>
            <person name="Kearney S.M."/>
            <person name="Perrotta A.R."/>
            <person name="Berdy B."/>
            <person name="Zhao S."/>
            <person name="Lieberman T.D."/>
            <person name="Swanson P.K."/>
            <person name="Smith M."/>
            <person name="Roesemann S."/>
            <person name="Alexander J.E."/>
            <person name="Rich S.A."/>
            <person name="Livny J."/>
            <person name="Vlamakis H."/>
            <person name="Clish C."/>
            <person name="Bullock K."/>
            <person name="Deik A."/>
            <person name="Scott J."/>
            <person name="Pierce K.A."/>
            <person name="Xavier R.J."/>
            <person name="Alm E.J."/>
        </authorList>
    </citation>
    <scope>NUCLEOTIDE SEQUENCE [LARGE SCALE GENOMIC DNA]</scope>
    <source>
        <strain evidence="3 6">BIOML-A10</strain>
        <strain evidence="2 5">BIOML-A11</strain>
    </source>
</reference>
<dbReference type="EMBL" id="WKMW01000004">
    <property type="protein sequence ID" value="MRY83614.1"/>
    <property type="molecule type" value="Genomic_DNA"/>
</dbReference>
<organism evidence="1 4">
    <name type="scientific">Parabacteroides distasonis</name>
    <dbReference type="NCBI Taxonomy" id="823"/>
    <lineage>
        <taxon>Bacteria</taxon>
        <taxon>Pseudomonadati</taxon>
        <taxon>Bacteroidota</taxon>
        <taxon>Bacteroidia</taxon>
        <taxon>Bacteroidales</taxon>
        <taxon>Tannerellaceae</taxon>
        <taxon>Parabacteroides</taxon>
    </lineage>
</organism>
<evidence type="ECO:0000313" key="1">
    <source>
        <dbReference type="EMBL" id="CUP76250.1"/>
    </source>
</evidence>
<dbReference type="AlphaFoldDB" id="A0A174QZD4"/>
<name>A0A174QZD4_PARDI</name>
<dbReference type="InterPro" id="IPR043148">
    <property type="entry name" value="TagF_C"/>
</dbReference>
<dbReference type="Proteomes" id="UP000450599">
    <property type="component" value="Unassembled WGS sequence"/>
</dbReference>
<reference evidence="1 4" key="1">
    <citation type="submission" date="2015-09" db="EMBL/GenBank/DDBJ databases">
        <authorList>
            <consortium name="Pathogen Informatics"/>
        </authorList>
    </citation>
    <scope>NUCLEOTIDE SEQUENCE [LARGE SCALE GENOMIC DNA]</scope>
    <source>
        <strain evidence="1 4">2789STDY5834948</strain>
    </source>
</reference>
<dbReference type="Proteomes" id="UP000471216">
    <property type="component" value="Unassembled WGS sequence"/>
</dbReference>
<dbReference type="RefSeq" id="WP_057327845.1">
    <property type="nucleotide sequence ID" value="NZ_CP143949.1"/>
</dbReference>
<protein>
    <submittedName>
        <fullName evidence="1">Capsule polysaccharide biosynthesis protein</fullName>
    </submittedName>
</protein>
<evidence type="ECO:0000313" key="6">
    <source>
        <dbReference type="Proteomes" id="UP000471216"/>
    </source>
</evidence>
<sequence length="520" mass="61658">MVKRVLYNTCAADPWVKVAKKLKEEQDFEPVYWIGYDNDNSEVLVSQIFPEATYHPWLDAWKGIFPEEIEKSFMEGNGYIDIDFLRAAAPYEVQIYKMMDRIESLPGSFSFTERQRHYFRLIKYWTICLDLYKPDLVISAIMPHRIYDYVLYMICKFKKIPFILFQYSFAPGRTFAVDDIFSIGDFLDEDYIEQKKVENHIDDLPLDVSTEYRRLHANYSEAKPYYMAPFNEMDVKWSSWHRILPVVAKNKLKHLFDKDYRYHSKYKAMHYKHEKQTLEESCFSLFEKYKIKKTSLAIQKQLKKEYDRLTDSIDLNVPYIVFFPHYQPEATTSPSGDIFVNQQLCVESLLKNTPEDVLVYVKEHPHQYMGHTEGFRGRTAQFYRDLKENKRVRLVPFELNSFELMKNAKAVSTVTGTVGWEAIVQGKPVIIFGSIWYERYSGVLRITDQESASRIEEFIENFRYEENDLLAYLFAFAKHSIRAYHYLGFEKLCDVAEDECVNNIVDHLLLKYNGISDLKR</sequence>
<dbReference type="Proteomes" id="UP000095332">
    <property type="component" value="Unassembled WGS sequence"/>
</dbReference>
<dbReference type="InterPro" id="IPR007833">
    <property type="entry name" value="Capsule_polysaccharide_synth"/>
</dbReference>
<evidence type="ECO:0000313" key="5">
    <source>
        <dbReference type="Proteomes" id="UP000450599"/>
    </source>
</evidence>
<dbReference type="SUPFAM" id="SSF53756">
    <property type="entry name" value="UDP-Glycosyltransferase/glycogen phosphorylase"/>
    <property type="match status" value="1"/>
</dbReference>
<evidence type="ECO:0000313" key="4">
    <source>
        <dbReference type="Proteomes" id="UP000095332"/>
    </source>
</evidence>
<dbReference type="Pfam" id="PF05159">
    <property type="entry name" value="Capsule_synth"/>
    <property type="match status" value="1"/>
</dbReference>
<proteinExistence type="predicted"/>
<evidence type="ECO:0000313" key="3">
    <source>
        <dbReference type="EMBL" id="MRZ06905.1"/>
    </source>
</evidence>
<accession>A0A174QZD4</accession>
<dbReference type="EMBL" id="WKMX01000011">
    <property type="protein sequence ID" value="MRZ06905.1"/>
    <property type="molecule type" value="Genomic_DNA"/>
</dbReference>
<dbReference type="EMBL" id="CZBM01000002">
    <property type="protein sequence ID" value="CUP76250.1"/>
    <property type="molecule type" value="Genomic_DNA"/>
</dbReference>
<dbReference type="Gene3D" id="3.40.50.12580">
    <property type="match status" value="1"/>
</dbReference>
<dbReference type="GO" id="GO:0000271">
    <property type="term" value="P:polysaccharide biosynthetic process"/>
    <property type="evidence" value="ECO:0007669"/>
    <property type="project" value="InterPro"/>
</dbReference>